<dbReference type="AlphaFoldDB" id="A0A2M8GN88"/>
<reference evidence="3" key="1">
    <citation type="submission" date="2017-09" db="EMBL/GenBank/DDBJ databases">
        <title>Depth-based differentiation of microbial function through sediment-hosted aquifers and enrichment of novel symbionts in the deep terrestrial subsurface.</title>
        <authorList>
            <person name="Probst A.J."/>
            <person name="Ladd B."/>
            <person name="Jarett J.K."/>
            <person name="Geller-Mcgrath D.E."/>
            <person name="Sieber C.M.K."/>
            <person name="Emerson J.B."/>
            <person name="Anantharaman K."/>
            <person name="Thomas B.C."/>
            <person name="Malmstrom R."/>
            <person name="Stieglmeier M."/>
            <person name="Klingl A."/>
            <person name="Woyke T."/>
            <person name="Ryan C.M."/>
            <person name="Banfield J.F."/>
        </authorList>
    </citation>
    <scope>NUCLEOTIDE SEQUENCE [LARGE SCALE GENOMIC DNA]</scope>
</reference>
<keyword evidence="1" id="KW-0472">Membrane</keyword>
<name>A0A2M8GN88_9BACT</name>
<dbReference type="Proteomes" id="UP000229370">
    <property type="component" value="Unassembled WGS sequence"/>
</dbReference>
<feature type="transmembrane region" description="Helical" evidence="1">
    <location>
        <begin position="27"/>
        <end position="48"/>
    </location>
</feature>
<keyword evidence="1" id="KW-1133">Transmembrane helix</keyword>
<sequence>MINDWDPNCMVGDVPTLKCFESVFSNILSVASVFIILVLFIMFAIGSFSYLTSLGNPEKVKKAQGTLKFAVIGFILFTGSYLIMNIICYVAFGQVGSSCPLFKFELPGP</sequence>
<feature type="transmembrane region" description="Helical" evidence="1">
    <location>
        <begin position="69"/>
        <end position="92"/>
    </location>
</feature>
<organism evidence="2 3">
    <name type="scientific">Candidatus Roizmanbacteria bacterium CG_4_8_14_3_um_filter_36_10</name>
    <dbReference type="NCBI Taxonomy" id="1974834"/>
    <lineage>
        <taxon>Bacteria</taxon>
        <taxon>Candidatus Roizmaniibacteriota</taxon>
    </lineage>
</organism>
<accession>A0A2M8GN88</accession>
<proteinExistence type="predicted"/>
<dbReference type="Pfam" id="PF18895">
    <property type="entry name" value="T4SS_pilin"/>
    <property type="match status" value="1"/>
</dbReference>
<gene>
    <name evidence="2" type="ORF">CO007_01605</name>
</gene>
<dbReference type="EMBL" id="PFQK01000032">
    <property type="protein sequence ID" value="PJC82021.1"/>
    <property type="molecule type" value="Genomic_DNA"/>
</dbReference>
<comment type="caution">
    <text evidence="2">The sequence shown here is derived from an EMBL/GenBank/DDBJ whole genome shotgun (WGS) entry which is preliminary data.</text>
</comment>
<protein>
    <submittedName>
        <fullName evidence="2">Uncharacterized protein</fullName>
    </submittedName>
</protein>
<evidence type="ECO:0000313" key="3">
    <source>
        <dbReference type="Proteomes" id="UP000229370"/>
    </source>
</evidence>
<dbReference type="InterPro" id="IPR043993">
    <property type="entry name" value="T4SS_pilin"/>
</dbReference>
<evidence type="ECO:0000313" key="2">
    <source>
        <dbReference type="EMBL" id="PJC82021.1"/>
    </source>
</evidence>
<evidence type="ECO:0000256" key="1">
    <source>
        <dbReference type="SAM" id="Phobius"/>
    </source>
</evidence>
<keyword evidence="1" id="KW-0812">Transmembrane</keyword>